<feature type="domain" description="PD-(D/E)XK endonuclease-like" evidence="8">
    <location>
        <begin position="14"/>
        <end position="307"/>
    </location>
</feature>
<evidence type="ECO:0000256" key="6">
    <source>
        <dbReference type="ARBA" id="ARBA00023125"/>
    </source>
</evidence>
<evidence type="ECO:0000256" key="3">
    <source>
        <dbReference type="ARBA" id="ARBA00022801"/>
    </source>
</evidence>
<evidence type="ECO:0000256" key="7">
    <source>
        <dbReference type="ARBA" id="ARBA00023204"/>
    </source>
</evidence>
<dbReference type="EMBL" id="JACSRA010000033">
    <property type="protein sequence ID" value="MBD7913025.1"/>
    <property type="molecule type" value="Genomic_DNA"/>
</dbReference>
<dbReference type="RefSeq" id="WP_191769931.1">
    <property type="nucleotide sequence ID" value="NZ_JACSRA010000033.1"/>
</dbReference>
<keyword evidence="2" id="KW-0227">DNA damage</keyword>
<keyword evidence="6" id="KW-0238">DNA-binding</keyword>
<sequence>MASEYRIMDYPEKSWSISKMKVIDNCFREYYYTYYGSHNGWLYQSTDEQKISWRLKKLTNIWIMFGDKLHELIKSLVKDDGSEINVGEIKEHMRVKLNLGVKESLQKYRNGDWDEYPKGEMLQEYYYGEKLKEKDVEEIKKRIESCTKGLIVSKSYNEIKNTAKEILEVDEEKFDFIFVSGIKVYALIDVLYIDEKGNYVIVDWKTGQFSEHDKEQLMVYVLYVMERYKVPIDKVIGRLEYLLIGENYEYKFNLDDIIEINNRINMDLNVINAFLEDKDKNKPRHKEHFLMCDNISKCRKCKFRKLCLNEEEI</sequence>
<evidence type="ECO:0000256" key="5">
    <source>
        <dbReference type="ARBA" id="ARBA00022840"/>
    </source>
</evidence>
<gene>
    <name evidence="9" type="ORF">H9661_16860</name>
</gene>
<dbReference type="Pfam" id="PF12705">
    <property type="entry name" value="PDDEXK_1"/>
    <property type="match status" value="1"/>
</dbReference>
<protein>
    <submittedName>
        <fullName evidence="9">PD-(D/E)XK nuclease family protein</fullName>
    </submittedName>
</protein>
<organism evidence="9 10">
    <name type="scientific">Clostridium cibarium</name>
    <dbReference type="NCBI Taxonomy" id="2762247"/>
    <lineage>
        <taxon>Bacteria</taxon>
        <taxon>Bacillati</taxon>
        <taxon>Bacillota</taxon>
        <taxon>Clostridia</taxon>
        <taxon>Eubacteriales</taxon>
        <taxon>Clostridiaceae</taxon>
        <taxon>Clostridium</taxon>
    </lineage>
</organism>
<evidence type="ECO:0000256" key="1">
    <source>
        <dbReference type="ARBA" id="ARBA00022741"/>
    </source>
</evidence>
<dbReference type="InterPro" id="IPR011604">
    <property type="entry name" value="PDDEXK-like_dom_sf"/>
</dbReference>
<evidence type="ECO:0000256" key="4">
    <source>
        <dbReference type="ARBA" id="ARBA00022806"/>
    </source>
</evidence>
<keyword evidence="1" id="KW-0547">Nucleotide-binding</keyword>
<evidence type="ECO:0000313" key="9">
    <source>
        <dbReference type="EMBL" id="MBD7913025.1"/>
    </source>
</evidence>
<name>A0ABR8PXX6_9CLOT</name>
<comment type="caution">
    <text evidence="9">The sequence shown here is derived from an EMBL/GenBank/DDBJ whole genome shotgun (WGS) entry which is preliminary data.</text>
</comment>
<keyword evidence="4" id="KW-0347">Helicase</keyword>
<accession>A0ABR8PXX6</accession>
<dbReference type="InterPro" id="IPR038726">
    <property type="entry name" value="PDDEXK_AddAB-type"/>
</dbReference>
<keyword evidence="10" id="KW-1185">Reference proteome</keyword>
<keyword evidence="3" id="KW-0378">Hydrolase</keyword>
<keyword evidence="7" id="KW-0234">DNA repair</keyword>
<evidence type="ECO:0000259" key="8">
    <source>
        <dbReference type="Pfam" id="PF12705"/>
    </source>
</evidence>
<proteinExistence type="predicted"/>
<evidence type="ECO:0000256" key="2">
    <source>
        <dbReference type="ARBA" id="ARBA00022763"/>
    </source>
</evidence>
<reference evidence="9 10" key="1">
    <citation type="submission" date="2020-08" db="EMBL/GenBank/DDBJ databases">
        <title>A Genomic Blueprint of the Chicken Gut Microbiome.</title>
        <authorList>
            <person name="Gilroy R."/>
            <person name="Ravi A."/>
            <person name="Getino M."/>
            <person name="Pursley I."/>
            <person name="Horton D.L."/>
            <person name="Alikhan N.-F."/>
            <person name="Baker D."/>
            <person name="Gharbi K."/>
            <person name="Hall N."/>
            <person name="Watson M."/>
            <person name="Adriaenssens E.M."/>
            <person name="Foster-Nyarko E."/>
            <person name="Jarju S."/>
            <person name="Secka A."/>
            <person name="Antonio M."/>
            <person name="Oren A."/>
            <person name="Chaudhuri R."/>
            <person name="La Ragione R.M."/>
            <person name="Hildebrand F."/>
            <person name="Pallen M.J."/>
        </authorList>
    </citation>
    <scope>NUCLEOTIDE SEQUENCE [LARGE SCALE GENOMIC DNA]</scope>
    <source>
        <strain evidence="9 10">Sa3CVN1</strain>
    </source>
</reference>
<keyword evidence="5" id="KW-0067">ATP-binding</keyword>
<dbReference type="Proteomes" id="UP000627781">
    <property type="component" value="Unassembled WGS sequence"/>
</dbReference>
<dbReference type="Gene3D" id="3.90.320.10">
    <property type="match status" value="1"/>
</dbReference>
<evidence type="ECO:0000313" key="10">
    <source>
        <dbReference type="Proteomes" id="UP000627781"/>
    </source>
</evidence>